<evidence type="ECO:0000313" key="2">
    <source>
        <dbReference type="WBParaSite" id="ES5_v2.g22253.t1"/>
    </source>
</evidence>
<reference evidence="2" key="1">
    <citation type="submission" date="2022-11" db="UniProtKB">
        <authorList>
            <consortium name="WormBaseParasite"/>
        </authorList>
    </citation>
    <scope>IDENTIFICATION</scope>
</reference>
<protein>
    <submittedName>
        <fullName evidence="2">Uncharacterized protein</fullName>
    </submittedName>
</protein>
<proteinExistence type="predicted"/>
<name>A0AC34FXF2_9BILA</name>
<dbReference type="Proteomes" id="UP000887579">
    <property type="component" value="Unplaced"/>
</dbReference>
<accession>A0AC34FXF2</accession>
<dbReference type="WBParaSite" id="ES5_v2.g22253.t1">
    <property type="protein sequence ID" value="ES5_v2.g22253.t1"/>
    <property type="gene ID" value="ES5_v2.g22253"/>
</dbReference>
<sequence length="312" mass="34817">MNVSRQSDKQVVFIYYADISLAIGDNIHTIVTLDNHTFWSSNSSLYYQFEPVQYYDGWHNIFSKCPTMNSTCNLTIYDGVGYYEIPLSLEGRDLYPSFTDFLIFDQGSVFFEVGPLFDPVSLSCYGSEEIVLQGPPFNTNFNYCCNAFDYVDIPDNNTNSCIEFNGNSTLFTSDGKIISSFSADYIVGNAGINISVTNFTSSISSIVYDFIPNDAIGSGCAGKSNANCTFYLPINQNYKDYQFDMMLSIFDQTQTYGITIAGKVMRRNGILVRHRNEVYTPSDPCWIRSFPSGTGNGGKAVNAFCCTKFSSS</sequence>
<evidence type="ECO:0000313" key="1">
    <source>
        <dbReference type="Proteomes" id="UP000887579"/>
    </source>
</evidence>
<organism evidence="1 2">
    <name type="scientific">Panagrolaimus sp. ES5</name>
    <dbReference type="NCBI Taxonomy" id="591445"/>
    <lineage>
        <taxon>Eukaryota</taxon>
        <taxon>Metazoa</taxon>
        <taxon>Ecdysozoa</taxon>
        <taxon>Nematoda</taxon>
        <taxon>Chromadorea</taxon>
        <taxon>Rhabditida</taxon>
        <taxon>Tylenchina</taxon>
        <taxon>Panagrolaimomorpha</taxon>
        <taxon>Panagrolaimoidea</taxon>
        <taxon>Panagrolaimidae</taxon>
        <taxon>Panagrolaimus</taxon>
    </lineage>
</organism>